<keyword evidence="2" id="KW-0548">Nucleotidyltransferase</keyword>
<proteinExistence type="predicted"/>
<evidence type="ECO:0000313" key="2">
    <source>
        <dbReference type="EMBL" id="KAJ6436195.1"/>
    </source>
</evidence>
<keyword evidence="2" id="KW-0695">RNA-directed DNA polymerase</keyword>
<dbReference type="GO" id="GO:0003964">
    <property type="term" value="F:RNA-directed DNA polymerase activity"/>
    <property type="evidence" value="ECO:0007669"/>
    <property type="project" value="UniProtKB-KW"/>
</dbReference>
<gene>
    <name evidence="2" type="ORF">O9K51_11257</name>
</gene>
<keyword evidence="2" id="KW-0808">Transferase</keyword>
<comment type="caution">
    <text evidence="2">The sequence shown here is derived from an EMBL/GenBank/DDBJ whole genome shotgun (WGS) entry which is preliminary data.</text>
</comment>
<evidence type="ECO:0000313" key="3">
    <source>
        <dbReference type="Proteomes" id="UP001163105"/>
    </source>
</evidence>
<name>A0AB34FAN4_9HYPO</name>
<evidence type="ECO:0000256" key="1">
    <source>
        <dbReference type="SAM" id="MobiDB-lite"/>
    </source>
</evidence>
<organism evidence="2 3">
    <name type="scientific">Purpureocillium lavendulum</name>
    <dbReference type="NCBI Taxonomy" id="1247861"/>
    <lineage>
        <taxon>Eukaryota</taxon>
        <taxon>Fungi</taxon>
        <taxon>Dikarya</taxon>
        <taxon>Ascomycota</taxon>
        <taxon>Pezizomycotina</taxon>
        <taxon>Sordariomycetes</taxon>
        <taxon>Hypocreomycetidae</taxon>
        <taxon>Hypocreales</taxon>
        <taxon>Ophiocordycipitaceae</taxon>
        <taxon>Purpureocillium</taxon>
    </lineage>
</organism>
<dbReference type="AlphaFoldDB" id="A0AB34FAN4"/>
<dbReference type="EMBL" id="JAQHRD010000027">
    <property type="protein sequence ID" value="KAJ6436195.1"/>
    <property type="molecule type" value="Genomic_DNA"/>
</dbReference>
<protein>
    <submittedName>
        <fullName evidence="2">Reverse transcriptase</fullName>
    </submittedName>
</protein>
<accession>A0AB34FAN4</accession>
<feature type="region of interest" description="Disordered" evidence="1">
    <location>
        <begin position="22"/>
        <end position="68"/>
    </location>
</feature>
<sequence length="142" mass="16305">MATSKQAEAACEGLHGINVERRTLTVEEARTRPTKEDLRPPPVDRRRIRYDSYRPGRPHPYRRGIGGRYDHNVRASYYGVGYDDNKVNALRRVTVERRISQDDIADPWIPVITRRTIPFAQSVALEEVRDATLRTGHRSPGL</sequence>
<dbReference type="Proteomes" id="UP001163105">
    <property type="component" value="Unassembled WGS sequence"/>
</dbReference>
<feature type="compositionally biased region" description="Basic and acidic residues" evidence="1">
    <location>
        <begin position="22"/>
        <end position="54"/>
    </location>
</feature>
<reference evidence="2" key="1">
    <citation type="submission" date="2023-01" db="EMBL/GenBank/DDBJ databases">
        <title>The growth and conidiation of Purpureocillium lavendulum are regulated by nitrogen source and histone H3K14 acetylation.</title>
        <authorList>
            <person name="Tang P."/>
            <person name="Han J."/>
            <person name="Zhang C."/>
            <person name="Tang P."/>
            <person name="Qi F."/>
            <person name="Zhang K."/>
            <person name="Liang L."/>
        </authorList>
    </citation>
    <scope>NUCLEOTIDE SEQUENCE</scope>
    <source>
        <strain evidence="2">YMF1.00683</strain>
    </source>
</reference>
<keyword evidence="3" id="KW-1185">Reference proteome</keyword>